<evidence type="ECO:0000256" key="3">
    <source>
        <dbReference type="ARBA" id="ARBA00023125"/>
    </source>
</evidence>
<dbReference type="InterPro" id="IPR051054">
    <property type="entry name" value="SorC_transcr_regulators"/>
</dbReference>
<dbReference type="EMBL" id="QZEZ01000005">
    <property type="protein sequence ID" value="RJK95523.1"/>
    <property type="molecule type" value="Genomic_DNA"/>
</dbReference>
<keyword evidence="7" id="KW-1185">Reference proteome</keyword>
<evidence type="ECO:0000256" key="2">
    <source>
        <dbReference type="ARBA" id="ARBA00023015"/>
    </source>
</evidence>
<evidence type="ECO:0000256" key="4">
    <source>
        <dbReference type="ARBA" id="ARBA00023163"/>
    </source>
</evidence>
<keyword evidence="4" id="KW-0804">Transcription</keyword>
<proteinExistence type="inferred from homology"/>
<evidence type="ECO:0000259" key="5">
    <source>
        <dbReference type="Pfam" id="PF04198"/>
    </source>
</evidence>
<accession>A0A3A3YXT0</accession>
<keyword evidence="2" id="KW-0805">Transcription regulation</keyword>
<evidence type="ECO:0000313" key="7">
    <source>
        <dbReference type="Proteomes" id="UP000265614"/>
    </source>
</evidence>
<dbReference type="InterPro" id="IPR037171">
    <property type="entry name" value="NagB/RpiA_transferase-like"/>
</dbReference>
<dbReference type="PANTHER" id="PTHR34294:SF1">
    <property type="entry name" value="TRANSCRIPTIONAL REGULATOR LSRR"/>
    <property type="match status" value="1"/>
</dbReference>
<evidence type="ECO:0000256" key="1">
    <source>
        <dbReference type="ARBA" id="ARBA00010466"/>
    </source>
</evidence>
<feature type="domain" description="Sugar-binding" evidence="5">
    <location>
        <begin position="64"/>
        <end position="312"/>
    </location>
</feature>
<dbReference type="RefSeq" id="WP_119950876.1">
    <property type="nucleotide sequence ID" value="NZ_QZEZ01000005.1"/>
</dbReference>
<reference evidence="6 7" key="1">
    <citation type="submission" date="2018-09" db="EMBL/GenBank/DDBJ databases">
        <title>YIM 75000 draft genome.</title>
        <authorList>
            <person name="Tang S."/>
            <person name="Feng Y."/>
        </authorList>
    </citation>
    <scope>NUCLEOTIDE SEQUENCE [LARGE SCALE GENOMIC DNA]</scope>
    <source>
        <strain evidence="6 7">YIM 75000</strain>
    </source>
</reference>
<gene>
    <name evidence="6" type="ORF">D5H78_12595</name>
</gene>
<organism evidence="6 7">
    <name type="scientific">Vallicoccus soli</name>
    <dbReference type="NCBI Taxonomy" id="2339232"/>
    <lineage>
        <taxon>Bacteria</taxon>
        <taxon>Bacillati</taxon>
        <taxon>Actinomycetota</taxon>
        <taxon>Actinomycetes</taxon>
        <taxon>Motilibacterales</taxon>
        <taxon>Vallicoccaceae</taxon>
        <taxon>Vallicoccus</taxon>
    </lineage>
</organism>
<sequence length="320" mass="32877">MPPGRDRQTLVKVASLYYLDGRSQEDIARTLQTSRSNVSRMLAAAKAQGLVQIRVLDLGARDGDLEGALRVRLGLDPVRVTAFTPGESQLEQVGALAAEWLDEALVDGQSLGVSWGSSLKAMTAAFATDRPRAVDVVPLVGGLSSSASLVSGQELVRSLATAVGGTYRYLHAPALLRSAAARDALVTEPAIRAALDAARAVDLAVVGLGAAGLGSSAVVLEQLELGTEDRARFEAAAPVGDTCCRFFDAEGRAVLGAVHDQVLAVDLDDLRRVPTVVGVAAGAEKAAGVLAAVRGGIVDGLVVDSRLALALLDRAAAAGA</sequence>
<dbReference type="Proteomes" id="UP000265614">
    <property type="component" value="Unassembled WGS sequence"/>
</dbReference>
<dbReference type="InterPro" id="IPR013324">
    <property type="entry name" value="RNA_pol_sigma_r3/r4-like"/>
</dbReference>
<name>A0A3A3YXT0_9ACTN</name>
<protein>
    <submittedName>
        <fullName evidence="6">MarR family transcriptional regulator</fullName>
    </submittedName>
</protein>
<dbReference type="PANTHER" id="PTHR34294">
    <property type="entry name" value="TRANSCRIPTIONAL REGULATOR-RELATED"/>
    <property type="match status" value="1"/>
</dbReference>
<dbReference type="SUPFAM" id="SSF88659">
    <property type="entry name" value="Sigma3 and sigma4 domains of RNA polymerase sigma factors"/>
    <property type="match status" value="1"/>
</dbReference>
<keyword evidence="3" id="KW-0238">DNA-binding</keyword>
<dbReference type="OrthoDB" id="186585at2"/>
<dbReference type="Gene3D" id="1.10.10.60">
    <property type="entry name" value="Homeodomain-like"/>
    <property type="match status" value="1"/>
</dbReference>
<dbReference type="AlphaFoldDB" id="A0A3A3YXT0"/>
<evidence type="ECO:0000313" key="6">
    <source>
        <dbReference type="EMBL" id="RJK95523.1"/>
    </source>
</evidence>
<dbReference type="Gene3D" id="3.40.50.1360">
    <property type="match status" value="1"/>
</dbReference>
<comment type="similarity">
    <text evidence="1">Belongs to the SorC transcriptional regulatory family.</text>
</comment>
<dbReference type="GO" id="GO:0003677">
    <property type="term" value="F:DNA binding"/>
    <property type="evidence" value="ECO:0007669"/>
    <property type="project" value="UniProtKB-KW"/>
</dbReference>
<dbReference type="GO" id="GO:0030246">
    <property type="term" value="F:carbohydrate binding"/>
    <property type="evidence" value="ECO:0007669"/>
    <property type="project" value="InterPro"/>
</dbReference>
<dbReference type="SUPFAM" id="SSF100950">
    <property type="entry name" value="NagB/RpiA/CoA transferase-like"/>
    <property type="match status" value="1"/>
</dbReference>
<comment type="caution">
    <text evidence="6">The sequence shown here is derived from an EMBL/GenBank/DDBJ whole genome shotgun (WGS) entry which is preliminary data.</text>
</comment>
<dbReference type="InterPro" id="IPR007324">
    <property type="entry name" value="Sugar-bd_dom_put"/>
</dbReference>
<dbReference type="Pfam" id="PF04198">
    <property type="entry name" value="Sugar-bind"/>
    <property type="match status" value="1"/>
</dbReference>